<reference evidence="3 4" key="1">
    <citation type="submission" date="2019-04" db="EMBL/GenBank/DDBJ databases">
        <title>Friends and foes A comparative genomics study of 23 Aspergillus species from section Flavi.</title>
        <authorList>
            <consortium name="DOE Joint Genome Institute"/>
            <person name="Kjaerbolling I."/>
            <person name="Vesth T."/>
            <person name="Frisvad J.C."/>
            <person name="Nybo J.L."/>
            <person name="Theobald S."/>
            <person name="Kildgaard S."/>
            <person name="Isbrandt T."/>
            <person name="Kuo A."/>
            <person name="Sato A."/>
            <person name="Lyhne E.K."/>
            <person name="Kogle M.E."/>
            <person name="Wiebenga A."/>
            <person name="Kun R.S."/>
            <person name="Lubbers R.J."/>
            <person name="Makela M.R."/>
            <person name="Barry K."/>
            <person name="Chovatia M."/>
            <person name="Clum A."/>
            <person name="Daum C."/>
            <person name="Haridas S."/>
            <person name="He G."/>
            <person name="LaButti K."/>
            <person name="Lipzen A."/>
            <person name="Mondo S."/>
            <person name="Riley R."/>
            <person name="Salamov A."/>
            <person name="Simmons B.A."/>
            <person name="Magnuson J.K."/>
            <person name="Henrissat B."/>
            <person name="Mortensen U.H."/>
            <person name="Larsen T.O."/>
            <person name="Devries R.P."/>
            <person name="Grigoriev I.V."/>
            <person name="Machida M."/>
            <person name="Baker S.E."/>
            <person name="Andersen M.R."/>
        </authorList>
    </citation>
    <scope>NUCLEOTIDE SEQUENCE [LARGE SCALE GENOMIC DNA]</scope>
    <source>
        <strain evidence="3 4">CBS 151.66</strain>
    </source>
</reference>
<dbReference type="PANTHER" id="PTHR48070">
    <property type="entry name" value="ESTERASE OVCA2"/>
    <property type="match status" value="1"/>
</dbReference>
<dbReference type="GO" id="GO:0005634">
    <property type="term" value="C:nucleus"/>
    <property type="evidence" value="ECO:0007669"/>
    <property type="project" value="TreeGrafter"/>
</dbReference>
<dbReference type="SUPFAM" id="SSF53474">
    <property type="entry name" value="alpha/beta-Hydrolases"/>
    <property type="match status" value="1"/>
</dbReference>
<dbReference type="InterPro" id="IPR005645">
    <property type="entry name" value="FSH-like_dom"/>
</dbReference>
<evidence type="ECO:0000313" key="3">
    <source>
        <dbReference type="EMBL" id="KAB8068221.1"/>
    </source>
</evidence>
<dbReference type="InterPro" id="IPR029058">
    <property type="entry name" value="AB_hydrolase_fold"/>
</dbReference>
<protein>
    <recommendedName>
        <fullName evidence="2">Serine hydrolase domain-containing protein</fullName>
    </recommendedName>
</protein>
<keyword evidence="1" id="KW-0378">Hydrolase</keyword>
<keyword evidence="4" id="KW-1185">Reference proteome</keyword>
<organism evidence="3 4">
    <name type="scientific">Aspergillus leporis</name>
    <dbReference type="NCBI Taxonomy" id="41062"/>
    <lineage>
        <taxon>Eukaryota</taxon>
        <taxon>Fungi</taxon>
        <taxon>Dikarya</taxon>
        <taxon>Ascomycota</taxon>
        <taxon>Pezizomycotina</taxon>
        <taxon>Eurotiomycetes</taxon>
        <taxon>Eurotiomycetidae</taxon>
        <taxon>Eurotiales</taxon>
        <taxon>Aspergillaceae</taxon>
        <taxon>Aspergillus</taxon>
        <taxon>Aspergillus subgen. Circumdati</taxon>
    </lineage>
</organism>
<proteinExistence type="predicted"/>
<dbReference type="GO" id="GO:0005737">
    <property type="term" value="C:cytoplasm"/>
    <property type="evidence" value="ECO:0007669"/>
    <property type="project" value="TreeGrafter"/>
</dbReference>
<dbReference type="PANTHER" id="PTHR48070:SF4">
    <property type="entry name" value="ESTERASE ALNB"/>
    <property type="match status" value="1"/>
</dbReference>
<feature type="domain" description="Serine hydrolase" evidence="2">
    <location>
        <begin position="134"/>
        <end position="214"/>
    </location>
</feature>
<dbReference type="EMBL" id="ML732408">
    <property type="protein sequence ID" value="KAB8068221.1"/>
    <property type="molecule type" value="Genomic_DNA"/>
</dbReference>
<gene>
    <name evidence="3" type="ORF">BDV29DRAFT_162587</name>
</gene>
<dbReference type="Pfam" id="PF03959">
    <property type="entry name" value="FSH1"/>
    <property type="match status" value="1"/>
</dbReference>
<dbReference type="AlphaFoldDB" id="A0A5N5WI82"/>
<evidence type="ECO:0000313" key="4">
    <source>
        <dbReference type="Proteomes" id="UP000326565"/>
    </source>
</evidence>
<evidence type="ECO:0000259" key="2">
    <source>
        <dbReference type="Pfam" id="PF03959"/>
    </source>
</evidence>
<dbReference type="GO" id="GO:0019748">
    <property type="term" value="P:secondary metabolic process"/>
    <property type="evidence" value="ECO:0007669"/>
    <property type="project" value="TreeGrafter"/>
</dbReference>
<sequence>MKFLCLPGAYCTAKTFQAQLKPICDCLASNGATSFVFTQGTVPVTPSAEFEGFFGPQPHYAFLKPDDVSSIKSNMRNFPKLDTPEETLRLALKVAGQPTFSDIVPLYGPPCPYIRHGFARTRRDMEAKGTRASPSHPIAIFIEGWPPVDPTTHRVVLAGEVGEVIKIPTCHVVGAEDPYIDGSMTLYNVCDPDQAEIFDHGGHILPRGKQTVQELVDTVREMIRSAEQAS</sequence>
<evidence type="ECO:0000256" key="1">
    <source>
        <dbReference type="ARBA" id="ARBA00022801"/>
    </source>
</evidence>
<dbReference type="GO" id="GO:0016787">
    <property type="term" value="F:hydrolase activity"/>
    <property type="evidence" value="ECO:0007669"/>
    <property type="project" value="UniProtKB-KW"/>
</dbReference>
<dbReference type="OrthoDB" id="414698at2759"/>
<accession>A0A5N5WI82</accession>
<dbReference type="Proteomes" id="UP000326565">
    <property type="component" value="Unassembled WGS sequence"/>
</dbReference>
<dbReference type="InterPro" id="IPR050593">
    <property type="entry name" value="LovG"/>
</dbReference>
<name>A0A5N5WI82_9EURO</name>
<dbReference type="Gene3D" id="3.40.50.1820">
    <property type="entry name" value="alpha/beta hydrolase"/>
    <property type="match status" value="2"/>
</dbReference>